<dbReference type="eggNOG" id="COG2055">
    <property type="taxonomic scope" value="Bacteria"/>
</dbReference>
<keyword evidence="2" id="KW-0560">Oxidoreductase</keyword>
<dbReference type="InterPro" id="IPR036111">
    <property type="entry name" value="Mal/L-sulfo/L-lacto_DH-like_sf"/>
</dbReference>
<dbReference type="EMBL" id="AEGR01000056">
    <property type="protein sequence ID" value="EGI76892.1"/>
    <property type="molecule type" value="Genomic_DNA"/>
</dbReference>
<name>F3KTL3_9BURK</name>
<dbReference type="STRING" id="887062.HGR_08969"/>
<protein>
    <submittedName>
        <fullName evidence="3">Malate/l-sulfolactate dehydrogenase</fullName>
    </submittedName>
</protein>
<dbReference type="Gene3D" id="1.10.1530.10">
    <property type="match status" value="1"/>
</dbReference>
<sequence>MISYAELESLAESALRAAGANAQQARSTARALVAADAQGLATHGVSRIPFYAAHLRSGRVDGQAQPRVLASKPATVLVDAADGLSFPACELAVQEAMTRARAQGLAVAGICNSYHFGAAAWHLEPVARAGLIGIAMSNSPAAMPVVGGKRPLMGTNPLAAVFPRPDQDGRRQPPMVMDFAMSEVARGKLMVAAQKGEPIPLGWALDEHGQPTTDAQAGLRGSMLPFGSSNGGIKGALLALIIEVLVVTLTGSRFGAEMDTFFEPQGNRLRMGQLFLVFDLGSMAGTTAYAERIEALIAAMRADEGVRVPGDQRERKAERALAEGLKIPEALLTTLRQLAAA</sequence>
<evidence type="ECO:0000256" key="2">
    <source>
        <dbReference type="ARBA" id="ARBA00023002"/>
    </source>
</evidence>
<evidence type="ECO:0000313" key="4">
    <source>
        <dbReference type="Proteomes" id="UP000016368"/>
    </source>
</evidence>
<dbReference type="OrthoDB" id="924592at2"/>
<dbReference type="SUPFAM" id="SSF89733">
    <property type="entry name" value="L-sulfolactate dehydrogenase-like"/>
    <property type="match status" value="1"/>
</dbReference>
<proteinExistence type="inferred from homology"/>
<reference evidence="3 4" key="1">
    <citation type="journal article" date="2011" name="EMBO J.">
        <title>Structural diversity of bacterial flagellar motors.</title>
        <authorList>
            <person name="Chen S."/>
            <person name="Beeby M."/>
            <person name="Murphy G.E."/>
            <person name="Leadbetter J.R."/>
            <person name="Hendrixson D.R."/>
            <person name="Briegel A."/>
            <person name="Li Z."/>
            <person name="Shi J."/>
            <person name="Tocheva E.I."/>
            <person name="Muller A."/>
            <person name="Dobro M.J."/>
            <person name="Jensen G.J."/>
        </authorList>
    </citation>
    <scope>NUCLEOTIDE SEQUENCE [LARGE SCALE GENOMIC DNA]</scope>
    <source>
        <strain evidence="3 4">ATCC 19624</strain>
    </source>
</reference>
<comment type="caution">
    <text evidence="3">The sequence shown here is derived from an EMBL/GenBank/DDBJ whole genome shotgun (WGS) entry which is preliminary data.</text>
</comment>
<dbReference type="AlphaFoldDB" id="F3KTL3"/>
<dbReference type="PANTHER" id="PTHR11091">
    <property type="entry name" value="OXIDOREDUCTASE-RELATED"/>
    <property type="match status" value="1"/>
</dbReference>
<dbReference type="InterPro" id="IPR043144">
    <property type="entry name" value="Mal/L-sulf/L-lact_DH-like_ah"/>
</dbReference>
<accession>F3KTL3</accession>
<keyword evidence="4" id="KW-1185">Reference proteome</keyword>
<dbReference type="RefSeq" id="WP_006297849.1">
    <property type="nucleotide sequence ID" value="NZ_AEGR01000056.1"/>
</dbReference>
<dbReference type="GO" id="GO:0016491">
    <property type="term" value="F:oxidoreductase activity"/>
    <property type="evidence" value="ECO:0007669"/>
    <property type="project" value="UniProtKB-KW"/>
</dbReference>
<dbReference type="Gene3D" id="3.30.1370.60">
    <property type="entry name" value="Hypothetical oxidoreductase yiak, domain 2"/>
    <property type="match status" value="1"/>
</dbReference>
<evidence type="ECO:0000313" key="3">
    <source>
        <dbReference type="EMBL" id="EGI76892.1"/>
    </source>
</evidence>
<dbReference type="InterPro" id="IPR003767">
    <property type="entry name" value="Malate/L-lactate_DH-like"/>
</dbReference>
<gene>
    <name evidence="3" type="ORF">HGR_08969</name>
</gene>
<organism evidence="3 4">
    <name type="scientific">Hylemonella gracilis ATCC 19624</name>
    <dbReference type="NCBI Taxonomy" id="887062"/>
    <lineage>
        <taxon>Bacteria</taxon>
        <taxon>Pseudomonadati</taxon>
        <taxon>Pseudomonadota</taxon>
        <taxon>Betaproteobacteria</taxon>
        <taxon>Burkholderiales</taxon>
        <taxon>Comamonadaceae</taxon>
        <taxon>Hylemonella</taxon>
    </lineage>
</organism>
<evidence type="ECO:0000256" key="1">
    <source>
        <dbReference type="ARBA" id="ARBA00006056"/>
    </source>
</evidence>
<dbReference type="Pfam" id="PF02615">
    <property type="entry name" value="Ldh_2"/>
    <property type="match status" value="1"/>
</dbReference>
<dbReference type="PANTHER" id="PTHR11091:SF0">
    <property type="entry name" value="MALATE DEHYDROGENASE"/>
    <property type="match status" value="1"/>
</dbReference>
<dbReference type="InterPro" id="IPR043143">
    <property type="entry name" value="Mal/L-sulf/L-lact_DH-like_NADP"/>
</dbReference>
<dbReference type="Proteomes" id="UP000016368">
    <property type="component" value="Unassembled WGS sequence"/>
</dbReference>
<comment type="similarity">
    <text evidence="1">Belongs to the LDH2/MDH2 oxidoreductase family.</text>
</comment>